<proteinExistence type="predicted"/>
<name>A0A180G1L7_PUCT1</name>
<gene>
    <name evidence="2" type="ORF">PTTG_29957</name>
</gene>
<dbReference type="AlphaFoldDB" id="A0A180G1L7"/>
<keyword evidence="1" id="KW-0472">Membrane</keyword>
<evidence type="ECO:0000313" key="3">
    <source>
        <dbReference type="EnsemblFungi" id="PTTG_29957-t43_1-p1"/>
    </source>
</evidence>
<keyword evidence="4" id="KW-1185">Reference proteome</keyword>
<dbReference type="EnsemblFungi" id="PTTG_29957-t43_1">
    <property type="protein sequence ID" value="PTTG_29957-t43_1-p1"/>
    <property type="gene ID" value="PTTG_29957"/>
</dbReference>
<organism evidence="2">
    <name type="scientific">Puccinia triticina (isolate 1-1 / race 1 (BBBD))</name>
    <name type="common">Brown leaf rust fungus</name>
    <dbReference type="NCBI Taxonomy" id="630390"/>
    <lineage>
        <taxon>Eukaryota</taxon>
        <taxon>Fungi</taxon>
        <taxon>Dikarya</taxon>
        <taxon>Basidiomycota</taxon>
        <taxon>Pucciniomycotina</taxon>
        <taxon>Pucciniomycetes</taxon>
        <taxon>Pucciniales</taxon>
        <taxon>Pucciniaceae</taxon>
        <taxon>Puccinia</taxon>
    </lineage>
</organism>
<keyword evidence="1" id="KW-0812">Transmembrane</keyword>
<evidence type="ECO:0000313" key="4">
    <source>
        <dbReference type="Proteomes" id="UP000005240"/>
    </source>
</evidence>
<accession>A0A180G1L7</accession>
<sequence>MAELPVVPKVNDSLASNNDHRSDKIRITKLCRDNFPKWKKSFKHLVIGRGDEEVFDANWCEEHKKEKKFRKKTSNAYTLLELCVSADLYPVVQAADTFSKAMEDLAEACGESSLIKLGDKLYALIQLEFIPGTSIATHIISVMMIHWLLLFKIYLMSLLSHSKNWRLE</sequence>
<evidence type="ECO:0000313" key="2">
    <source>
        <dbReference type="EMBL" id="OAV86339.1"/>
    </source>
</evidence>
<reference evidence="3" key="4">
    <citation type="submission" date="2025-05" db="UniProtKB">
        <authorList>
            <consortium name="EnsemblFungi"/>
        </authorList>
    </citation>
    <scope>IDENTIFICATION</scope>
    <source>
        <strain evidence="3">isolate 1-1 / race 1 (BBBD)</strain>
    </source>
</reference>
<reference evidence="3 4" key="3">
    <citation type="journal article" date="2017" name="G3 (Bethesda)">
        <title>Comparative analysis highlights variable genome content of wheat rusts and divergence of the mating loci.</title>
        <authorList>
            <person name="Cuomo C.A."/>
            <person name="Bakkeren G."/>
            <person name="Khalil H.B."/>
            <person name="Panwar V."/>
            <person name="Joly D."/>
            <person name="Linning R."/>
            <person name="Sakthikumar S."/>
            <person name="Song X."/>
            <person name="Adiconis X."/>
            <person name="Fan L."/>
            <person name="Goldberg J.M."/>
            <person name="Levin J.Z."/>
            <person name="Young S."/>
            <person name="Zeng Q."/>
            <person name="Anikster Y."/>
            <person name="Bruce M."/>
            <person name="Wang M."/>
            <person name="Yin C."/>
            <person name="McCallum B."/>
            <person name="Szabo L.J."/>
            <person name="Hulbert S."/>
            <person name="Chen X."/>
            <person name="Fellers J.P."/>
        </authorList>
    </citation>
    <scope>NUCLEOTIDE SEQUENCE</scope>
    <source>
        <strain evidence="4">Isolate 1-1 / race 1 (BBBD)</strain>
        <strain evidence="3">isolate 1-1 / race 1 (BBBD)</strain>
    </source>
</reference>
<protein>
    <recommendedName>
        <fullName evidence="5">DUF4219 domain-containing protein</fullName>
    </recommendedName>
</protein>
<dbReference type="VEuPathDB" id="FungiDB:PTTG_29957"/>
<dbReference type="EMBL" id="ADAS02001265">
    <property type="protein sequence ID" value="OAV86339.1"/>
    <property type="molecule type" value="Genomic_DNA"/>
</dbReference>
<dbReference type="OrthoDB" id="2513590at2759"/>
<keyword evidence="1" id="KW-1133">Transmembrane helix</keyword>
<evidence type="ECO:0000256" key="1">
    <source>
        <dbReference type="SAM" id="Phobius"/>
    </source>
</evidence>
<feature type="transmembrane region" description="Helical" evidence="1">
    <location>
        <begin position="135"/>
        <end position="155"/>
    </location>
</feature>
<dbReference type="Proteomes" id="UP000005240">
    <property type="component" value="Unassembled WGS sequence"/>
</dbReference>
<reference evidence="2" key="2">
    <citation type="submission" date="2016-05" db="EMBL/GenBank/DDBJ databases">
        <title>Comparative analysis highlights variable genome content of wheat rusts and divergence of the mating loci.</title>
        <authorList>
            <person name="Cuomo C.A."/>
            <person name="Bakkeren G."/>
            <person name="Szabo L."/>
            <person name="Khalil H."/>
            <person name="Joly D."/>
            <person name="Goldberg J."/>
            <person name="Young S."/>
            <person name="Zeng Q."/>
            <person name="Fellers J."/>
        </authorList>
    </citation>
    <scope>NUCLEOTIDE SEQUENCE [LARGE SCALE GENOMIC DNA]</scope>
    <source>
        <strain evidence="2">1-1 BBBD Race 1</strain>
    </source>
</reference>
<evidence type="ECO:0008006" key="5">
    <source>
        <dbReference type="Google" id="ProtNLM"/>
    </source>
</evidence>
<reference evidence="2" key="1">
    <citation type="submission" date="2009-11" db="EMBL/GenBank/DDBJ databases">
        <authorList>
            <consortium name="The Broad Institute Genome Sequencing Platform"/>
            <person name="Ward D."/>
            <person name="Feldgarden M."/>
            <person name="Earl A."/>
            <person name="Young S.K."/>
            <person name="Zeng Q."/>
            <person name="Koehrsen M."/>
            <person name="Alvarado L."/>
            <person name="Berlin A."/>
            <person name="Bochicchio J."/>
            <person name="Borenstein D."/>
            <person name="Chapman S.B."/>
            <person name="Chen Z."/>
            <person name="Engels R."/>
            <person name="Freedman E."/>
            <person name="Gellesch M."/>
            <person name="Goldberg J."/>
            <person name="Griggs A."/>
            <person name="Gujja S."/>
            <person name="Heilman E."/>
            <person name="Heiman D."/>
            <person name="Hepburn T."/>
            <person name="Howarth C."/>
            <person name="Jen D."/>
            <person name="Larson L."/>
            <person name="Lewis B."/>
            <person name="Mehta T."/>
            <person name="Park D."/>
            <person name="Pearson M."/>
            <person name="Roberts A."/>
            <person name="Saif S."/>
            <person name="Shea T."/>
            <person name="Shenoy N."/>
            <person name="Sisk P."/>
            <person name="Stolte C."/>
            <person name="Sykes S."/>
            <person name="Thomson T."/>
            <person name="Walk T."/>
            <person name="White J."/>
            <person name="Yandava C."/>
            <person name="Izard J."/>
            <person name="Baranova O.V."/>
            <person name="Blanton J.M."/>
            <person name="Tanner A.C."/>
            <person name="Dewhirst F.E."/>
            <person name="Haas B."/>
            <person name="Nusbaum C."/>
            <person name="Birren B."/>
        </authorList>
    </citation>
    <scope>NUCLEOTIDE SEQUENCE [LARGE SCALE GENOMIC DNA]</scope>
    <source>
        <strain evidence="2">1-1 BBBD Race 1</strain>
    </source>
</reference>